<accession>A0A9W6UDA2</accession>
<dbReference type="EMBL" id="BSXT01000625">
    <property type="protein sequence ID" value="GMF31255.1"/>
    <property type="molecule type" value="Genomic_DNA"/>
</dbReference>
<gene>
    <name evidence="2" type="ORF">Pfra01_000711300</name>
</gene>
<dbReference type="Proteomes" id="UP001165121">
    <property type="component" value="Unassembled WGS sequence"/>
</dbReference>
<keyword evidence="3" id="KW-1185">Reference proteome</keyword>
<feature type="region of interest" description="Disordered" evidence="1">
    <location>
        <begin position="169"/>
        <end position="309"/>
    </location>
</feature>
<feature type="compositionally biased region" description="Basic and acidic residues" evidence="1">
    <location>
        <begin position="170"/>
        <end position="203"/>
    </location>
</feature>
<dbReference type="OrthoDB" id="129441at2759"/>
<evidence type="ECO:0000313" key="3">
    <source>
        <dbReference type="Proteomes" id="UP001165121"/>
    </source>
</evidence>
<sequence>MDTAPGFAPQMECIVLAYQSDAPVDALNSVVNQDLWVRRKFVGEKVEGGAADQDALKKAVETADTHSESGEKSAVKFGVKNSVGGATAAPEAGKAMIAEAPTKSSKSVQVENTEWAGSGGKIAALGLKNTPAELNAAIKDSGGMRVTEAKLTINGDATVKIISTASRVLTQDKKKVSESAHQETKKSRVRDSQADAEDSKGAKESSNTAAVLGPRDRNENQKATRRKPESGTAMTEQHAAQETNAGTGTQMDFAESSCRDGARTEAKKMAKSTVSASKRREGAVEKKGKNENLNTGSSASCKSPRTSGQNEDYIHIDEELCKVARDLEAGDEVYGLQVAKERFQSMLDNLVQVGTSNPKTSRSKSAKQVNPINKLCATKHRSPEQTREFKTRLRDTIEIVDALLCKPPPGLSCSQDCKAICAQMCNEFTPCINPTCLAWHNAENHAEECPNEHCEFKIRVMLRETMHLIEHKQQEIASASDSLKCAKITLLSSTRRSNHVGNAGTFKLIDAQEQDLDNLNGELLLLLDTKREHLATLSTIGIDAQSDKVDGLPDFGSHYTTRSHKRKKP</sequence>
<dbReference type="AlphaFoldDB" id="A0A9W6UDA2"/>
<feature type="compositionally biased region" description="Basic and acidic residues" evidence="1">
    <location>
        <begin position="257"/>
        <end position="268"/>
    </location>
</feature>
<comment type="caution">
    <text evidence="2">The sequence shown here is derived from an EMBL/GenBank/DDBJ whole genome shotgun (WGS) entry which is preliminary data.</text>
</comment>
<proteinExistence type="predicted"/>
<evidence type="ECO:0000256" key="1">
    <source>
        <dbReference type="SAM" id="MobiDB-lite"/>
    </source>
</evidence>
<feature type="compositionally biased region" description="Basic and acidic residues" evidence="1">
    <location>
        <begin position="214"/>
        <end position="229"/>
    </location>
</feature>
<protein>
    <submittedName>
        <fullName evidence="2">Unnamed protein product</fullName>
    </submittedName>
</protein>
<feature type="compositionally biased region" description="Polar residues" evidence="1">
    <location>
        <begin position="291"/>
        <end position="309"/>
    </location>
</feature>
<reference evidence="2" key="1">
    <citation type="submission" date="2023-04" db="EMBL/GenBank/DDBJ databases">
        <title>Phytophthora fragariaefolia NBRC 109709.</title>
        <authorList>
            <person name="Ichikawa N."/>
            <person name="Sato H."/>
            <person name="Tonouchi N."/>
        </authorList>
    </citation>
    <scope>NUCLEOTIDE SEQUENCE</scope>
    <source>
        <strain evidence="2">NBRC 109709</strain>
    </source>
</reference>
<feature type="compositionally biased region" description="Basic and acidic residues" evidence="1">
    <location>
        <begin position="278"/>
        <end position="290"/>
    </location>
</feature>
<feature type="compositionally biased region" description="Polar residues" evidence="1">
    <location>
        <begin position="232"/>
        <end position="250"/>
    </location>
</feature>
<name>A0A9W6UDA2_9STRA</name>
<evidence type="ECO:0000313" key="2">
    <source>
        <dbReference type="EMBL" id="GMF31255.1"/>
    </source>
</evidence>
<organism evidence="2 3">
    <name type="scientific">Phytophthora fragariaefolia</name>
    <dbReference type="NCBI Taxonomy" id="1490495"/>
    <lineage>
        <taxon>Eukaryota</taxon>
        <taxon>Sar</taxon>
        <taxon>Stramenopiles</taxon>
        <taxon>Oomycota</taxon>
        <taxon>Peronosporomycetes</taxon>
        <taxon>Peronosporales</taxon>
        <taxon>Peronosporaceae</taxon>
        <taxon>Phytophthora</taxon>
    </lineage>
</organism>